<sequence length="111" mass="12459">MAILCMRGVIGSTLCFSKPNMMNDNQAEISSSIYAVFKDFVVLEFFLHTEIKPETRNKFSNSMLLYLNGWTLHGQALNKHGHILIPRVRGVSRFGHIGLNDHAKALVDAVD</sequence>
<dbReference type="EMBL" id="PJQL01001555">
    <property type="protein sequence ID" value="RCH87972.1"/>
    <property type="molecule type" value="Genomic_DNA"/>
</dbReference>
<evidence type="ECO:0000313" key="1">
    <source>
        <dbReference type="EMBL" id="RCH87972.1"/>
    </source>
</evidence>
<dbReference type="AlphaFoldDB" id="A0A367JDC4"/>
<evidence type="ECO:0000313" key="2">
    <source>
        <dbReference type="Proteomes" id="UP000252139"/>
    </source>
</evidence>
<dbReference type="Proteomes" id="UP000252139">
    <property type="component" value="Unassembled WGS sequence"/>
</dbReference>
<reference evidence="1 2" key="1">
    <citation type="journal article" date="2018" name="G3 (Bethesda)">
        <title>Phylogenetic and Phylogenomic Definition of Rhizopus Species.</title>
        <authorList>
            <person name="Gryganskyi A.P."/>
            <person name="Golan J."/>
            <person name="Dolatabadi S."/>
            <person name="Mondo S."/>
            <person name="Robb S."/>
            <person name="Idnurm A."/>
            <person name="Muszewska A."/>
            <person name="Steczkiewicz K."/>
            <person name="Masonjones S."/>
            <person name="Liao H.L."/>
            <person name="Gajdeczka M.T."/>
            <person name="Anike F."/>
            <person name="Vuek A."/>
            <person name="Anishchenko I.M."/>
            <person name="Voigt K."/>
            <person name="de Hoog G.S."/>
            <person name="Smith M.E."/>
            <person name="Heitman J."/>
            <person name="Vilgalys R."/>
            <person name="Stajich J.E."/>
        </authorList>
    </citation>
    <scope>NUCLEOTIDE SEQUENCE [LARGE SCALE GENOMIC DNA]</scope>
    <source>
        <strain evidence="1 2">CBS 357.93</strain>
    </source>
</reference>
<protein>
    <submittedName>
        <fullName evidence="1">Uncharacterized protein</fullName>
    </submittedName>
</protein>
<comment type="caution">
    <text evidence="1">The sequence shown here is derived from an EMBL/GenBank/DDBJ whole genome shotgun (WGS) entry which is preliminary data.</text>
</comment>
<organism evidence="1 2">
    <name type="scientific">Rhizopus azygosporus</name>
    <name type="common">Rhizopus microsporus var. azygosporus</name>
    <dbReference type="NCBI Taxonomy" id="86630"/>
    <lineage>
        <taxon>Eukaryota</taxon>
        <taxon>Fungi</taxon>
        <taxon>Fungi incertae sedis</taxon>
        <taxon>Mucoromycota</taxon>
        <taxon>Mucoromycotina</taxon>
        <taxon>Mucoromycetes</taxon>
        <taxon>Mucorales</taxon>
        <taxon>Mucorineae</taxon>
        <taxon>Rhizopodaceae</taxon>
        <taxon>Rhizopus</taxon>
    </lineage>
</organism>
<gene>
    <name evidence="1" type="ORF">CU097_009614</name>
</gene>
<keyword evidence="2" id="KW-1185">Reference proteome</keyword>
<accession>A0A367JDC4</accession>
<proteinExistence type="predicted"/>
<name>A0A367JDC4_RHIAZ</name>